<gene>
    <name evidence="1" type="ORF">LCGC14_0895900</name>
</gene>
<proteinExistence type="predicted"/>
<organism evidence="1">
    <name type="scientific">marine sediment metagenome</name>
    <dbReference type="NCBI Taxonomy" id="412755"/>
    <lineage>
        <taxon>unclassified sequences</taxon>
        <taxon>metagenomes</taxon>
        <taxon>ecological metagenomes</taxon>
    </lineage>
</organism>
<evidence type="ECO:0000313" key="1">
    <source>
        <dbReference type="EMBL" id="KKN24326.1"/>
    </source>
</evidence>
<dbReference type="AlphaFoldDB" id="A0A0F9RH24"/>
<dbReference type="EMBL" id="LAZR01002890">
    <property type="protein sequence ID" value="KKN24326.1"/>
    <property type="molecule type" value="Genomic_DNA"/>
</dbReference>
<accession>A0A0F9RH24</accession>
<sequence>MIDVDELVTRLLVYAEGSRRAFKREKDMDEALIHQGRMLALIEAAEYIKTQQTELPGDVVDLVKRLRNDDDDVVDRLLNEAADCIEAQSIEMSRAGLAAIECTAFQNARIERLKSAAEKLART</sequence>
<reference evidence="1" key="1">
    <citation type="journal article" date="2015" name="Nature">
        <title>Complex archaea that bridge the gap between prokaryotes and eukaryotes.</title>
        <authorList>
            <person name="Spang A."/>
            <person name="Saw J.H."/>
            <person name="Jorgensen S.L."/>
            <person name="Zaremba-Niedzwiedzka K."/>
            <person name="Martijn J."/>
            <person name="Lind A.E."/>
            <person name="van Eijk R."/>
            <person name="Schleper C."/>
            <person name="Guy L."/>
            <person name="Ettema T.J."/>
        </authorList>
    </citation>
    <scope>NUCLEOTIDE SEQUENCE</scope>
</reference>
<comment type="caution">
    <text evidence="1">The sequence shown here is derived from an EMBL/GenBank/DDBJ whole genome shotgun (WGS) entry which is preliminary data.</text>
</comment>
<name>A0A0F9RH24_9ZZZZ</name>
<protein>
    <submittedName>
        <fullName evidence="1">Uncharacterized protein</fullName>
    </submittedName>
</protein>